<dbReference type="SMART" id="SM00175">
    <property type="entry name" value="RAB"/>
    <property type="match status" value="1"/>
</dbReference>
<feature type="region of interest" description="Disordered" evidence="1">
    <location>
        <begin position="45"/>
        <end position="72"/>
    </location>
</feature>
<reference evidence="2 3" key="1">
    <citation type="submission" date="2018-04" db="EMBL/GenBank/DDBJ databases">
        <title>The genome of golden apple snail Pomacea canaliculata provides insight into stress tolerance and invasive adaptation.</title>
        <authorList>
            <person name="Liu C."/>
            <person name="Liu B."/>
            <person name="Ren Y."/>
            <person name="Zhang Y."/>
            <person name="Wang H."/>
            <person name="Li S."/>
            <person name="Jiang F."/>
            <person name="Yin L."/>
            <person name="Zhang G."/>
            <person name="Qian W."/>
            <person name="Fan W."/>
        </authorList>
    </citation>
    <scope>NUCLEOTIDE SEQUENCE [LARGE SCALE GENOMIC DNA]</scope>
    <source>
        <strain evidence="2">SZHN2017</strain>
        <tissue evidence="2">Muscle</tissue>
    </source>
</reference>
<dbReference type="GO" id="GO:0003924">
    <property type="term" value="F:GTPase activity"/>
    <property type="evidence" value="ECO:0007669"/>
    <property type="project" value="InterPro"/>
</dbReference>
<dbReference type="Gene3D" id="3.40.50.300">
    <property type="entry name" value="P-loop containing nucleotide triphosphate hydrolases"/>
    <property type="match status" value="1"/>
</dbReference>
<dbReference type="OrthoDB" id="299781at2759"/>
<feature type="compositionally biased region" description="Basic residues" evidence="1">
    <location>
        <begin position="142"/>
        <end position="151"/>
    </location>
</feature>
<gene>
    <name evidence="2" type="ORF">C0Q70_08147</name>
</gene>
<evidence type="ECO:0000313" key="3">
    <source>
        <dbReference type="Proteomes" id="UP000245119"/>
    </source>
</evidence>
<dbReference type="Proteomes" id="UP000245119">
    <property type="component" value="Linkage Group LG4"/>
</dbReference>
<dbReference type="Pfam" id="PF00071">
    <property type="entry name" value="Ras"/>
    <property type="match status" value="1"/>
</dbReference>
<dbReference type="PRINTS" id="PR00449">
    <property type="entry name" value="RASTRNSFRMNG"/>
</dbReference>
<name>A0A2T7PH05_POMCA</name>
<dbReference type="InterPro" id="IPR001806">
    <property type="entry name" value="Small_GTPase"/>
</dbReference>
<feature type="compositionally biased region" description="Low complexity" evidence="1">
    <location>
        <begin position="48"/>
        <end position="67"/>
    </location>
</feature>
<sequence>MSRREKTSKTRPFLACGEKNLQNLLVTVVREEQEVEKQQFLVQGVETASPTPSPSHASGAAGPSYSAHHGDDSNDIEQIVTVTTTAASGHARYQPLGHHHQIHDDDILPFPCDPPAAPADVESAEPRGAGGQAAARPDPHHRDKGKSHRRRLVGGVPSCHMTIDSDYQNVRLAVLGAPGVGKSAIVKQFVMQQFPEEYVPTEQRQVFCPAVIINDHLYEVRIIDCPYIPYFPVSSLYEWTDFRGYGLRNATAYILVYDITSEDSFQYIKNIREQILESRDMHDVPMFVVGNKHDLAEERGMPRREVANLVKKQWKCGYIECSAKFNWHIMLLFKELMKSVDYIDYGHKPTSVRVQDALRRNRCFIL</sequence>
<keyword evidence="3" id="KW-1185">Reference proteome</keyword>
<dbReference type="GO" id="GO:0005525">
    <property type="term" value="F:GTP binding"/>
    <property type="evidence" value="ECO:0007669"/>
    <property type="project" value="InterPro"/>
</dbReference>
<dbReference type="AlphaFoldDB" id="A0A2T7PH05"/>
<dbReference type="InterPro" id="IPR027417">
    <property type="entry name" value="P-loop_NTPase"/>
</dbReference>
<dbReference type="PROSITE" id="PS51419">
    <property type="entry name" value="RAB"/>
    <property type="match status" value="1"/>
</dbReference>
<feature type="region of interest" description="Disordered" evidence="1">
    <location>
        <begin position="101"/>
        <end position="151"/>
    </location>
</feature>
<dbReference type="PROSITE" id="PS51421">
    <property type="entry name" value="RAS"/>
    <property type="match status" value="1"/>
</dbReference>
<protein>
    <recommendedName>
        <fullName evidence="4">Ras-like protein family member 10B</fullName>
    </recommendedName>
</protein>
<dbReference type="NCBIfam" id="TIGR00231">
    <property type="entry name" value="small_GTP"/>
    <property type="match status" value="1"/>
</dbReference>
<evidence type="ECO:0000256" key="1">
    <source>
        <dbReference type="SAM" id="MobiDB-lite"/>
    </source>
</evidence>
<dbReference type="PANTHER" id="PTHR46350">
    <property type="entry name" value="RAS LIKE FAMILY 10 MEMBER B-RELATED"/>
    <property type="match status" value="1"/>
</dbReference>
<comment type="caution">
    <text evidence="2">The sequence shown here is derived from an EMBL/GenBank/DDBJ whole genome shotgun (WGS) entry which is preliminary data.</text>
</comment>
<dbReference type="InterPro" id="IPR005225">
    <property type="entry name" value="Small_GTP-bd"/>
</dbReference>
<dbReference type="SMART" id="SM00174">
    <property type="entry name" value="RHO"/>
    <property type="match status" value="1"/>
</dbReference>
<dbReference type="InterPro" id="IPR052661">
    <property type="entry name" value="Ras-like_GTPase_Reg"/>
</dbReference>
<dbReference type="SMART" id="SM00173">
    <property type="entry name" value="RAS"/>
    <property type="match status" value="1"/>
</dbReference>
<evidence type="ECO:0000313" key="2">
    <source>
        <dbReference type="EMBL" id="PVD32702.1"/>
    </source>
</evidence>
<dbReference type="SUPFAM" id="SSF52540">
    <property type="entry name" value="P-loop containing nucleoside triphosphate hydrolases"/>
    <property type="match status" value="1"/>
</dbReference>
<dbReference type="PANTHER" id="PTHR46350:SF2">
    <property type="entry name" value="RAS LIKE FAMILY 10 MEMBER B"/>
    <property type="match status" value="1"/>
</dbReference>
<proteinExistence type="predicted"/>
<evidence type="ECO:0008006" key="4">
    <source>
        <dbReference type="Google" id="ProtNLM"/>
    </source>
</evidence>
<accession>A0A2T7PH05</accession>
<organism evidence="2 3">
    <name type="scientific">Pomacea canaliculata</name>
    <name type="common">Golden apple snail</name>
    <dbReference type="NCBI Taxonomy" id="400727"/>
    <lineage>
        <taxon>Eukaryota</taxon>
        <taxon>Metazoa</taxon>
        <taxon>Spiralia</taxon>
        <taxon>Lophotrochozoa</taxon>
        <taxon>Mollusca</taxon>
        <taxon>Gastropoda</taxon>
        <taxon>Caenogastropoda</taxon>
        <taxon>Architaenioglossa</taxon>
        <taxon>Ampullarioidea</taxon>
        <taxon>Ampullariidae</taxon>
        <taxon>Pomacea</taxon>
    </lineage>
</organism>
<dbReference type="STRING" id="400727.A0A2T7PH05"/>
<dbReference type="EMBL" id="PZQS01000004">
    <property type="protein sequence ID" value="PVD32702.1"/>
    <property type="molecule type" value="Genomic_DNA"/>
</dbReference>